<dbReference type="RefSeq" id="WP_310835969.1">
    <property type="nucleotide sequence ID" value="NZ_JAVLSM010000002.1"/>
</dbReference>
<protein>
    <submittedName>
        <fullName evidence="2">Uncharacterized protein</fullName>
    </submittedName>
</protein>
<reference evidence="2" key="1">
    <citation type="submission" date="2023-02" db="EMBL/GenBank/DDBJ databases">
        <title>Description of Herbaspirillum huttiense subsp. nephrolepsisexaltata and Herbaspirillum huttiense subsp. lycopersicon.</title>
        <authorList>
            <person name="Poudel M."/>
            <person name="Sharma A."/>
            <person name="Goss E."/>
            <person name="Tapia J.H."/>
            <person name="Harmon C.M."/>
            <person name="Jones J.B."/>
        </authorList>
    </citation>
    <scope>NUCLEOTIDE SEQUENCE</scope>
    <source>
        <strain evidence="2">NC40101</strain>
    </source>
</reference>
<organism evidence="2">
    <name type="scientific">Herbaspirillum huttiense subsp. nephrolepidis</name>
    <dbReference type="NCBI Taxonomy" id="3075126"/>
    <lineage>
        <taxon>Bacteria</taxon>
        <taxon>Pseudomonadati</taxon>
        <taxon>Pseudomonadota</taxon>
        <taxon>Betaproteobacteria</taxon>
        <taxon>Burkholderiales</taxon>
        <taxon>Oxalobacteraceae</taxon>
        <taxon>Herbaspirillum</taxon>
    </lineage>
</organism>
<accession>A0AAE4K7U4</accession>
<proteinExistence type="predicted"/>
<sequence>MTYRIGVLLVISKRSMLLRLLGAWLAGVLSAFVLAGMLPAQHIQTSSARSSSIKPSSWCARPPAPSSITSKSI</sequence>
<dbReference type="AlphaFoldDB" id="A0AAE4K7U4"/>
<name>A0AAE4K7U4_9BURK</name>
<feature type="compositionally biased region" description="Low complexity" evidence="1">
    <location>
        <begin position="47"/>
        <end position="57"/>
    </location>
</feature>
<evidence type="ECO:0000256" key="1">
    <source>
        <dbReference type="SAM" id="MobiDB-lite"/>
    </source>
</evidence>
<comment type="caution">
    <text evidence="2">The sequence shown here is derived from an EMBL/GenBank/DDBJ whole genome shotgun (WGS) entry which is preliminary data.</text>
</comment>
<dbReference type="EMBL" id="JAVRAA010000012">
    <property type="protein sequence ID" value="MDT0339323.1"/>
    <property type="molecule type" value="Genomic_DNA"/>
</dbReference>
<evidence type="ECO:0000313" key="2">
    <source>
        <dbReference type="EMBL" id="MDT0339323.1"/>
    </source>
</evidence>
<gene>
    <name evidence="2" type="ORF">RJN63_20985</name>
</gene>
<feature type="region of interest" description="Disordered" evidence="1">
    <location>
        <begin position="47"/>
        <end position="73"/>
    </location>
</feature>